<comment type="caution">
    <text evidence="1">The sequence shown here is derived from an EMBL/GenBank/DDBJ whole genome shotgun (WGS) entry which is preliminary data.</text>
</comment>
<evidence type="ECO:0000313" key="2">
    <source>
        <dbReference type="Proteomes" id="UP000078356"/>
    </source>
</evidence>
<sequence>MRTLFLVVLYGLRPGESATLASLLAQPPASLPADSALLVWNNGPRPLEDAERQRLLAAPGWAEVLIREDVGNPPLSRVYNLALRQGAERLVIFDQDTVVDGRYLQALGQEAELLVPLVLGAGAIRYPHQYKAVVTTEGPLDPQATVTISSGLCLTQGLAARIAARHGDVFDERFALYGVDVSFFLRVQALAREESVELLCAGILDHSLSELEAETPAQRRFRDIEKFYVALLLRLHYKGASRGKVLRYLGRQLLGNRLYLYGVLPRMLRTILSGRHPRA</sequence>
<keyword evidence="1" id="KW-0808">Transferase</keyword>
<organism evidence="1 2">
    <name type="scientific">Pseudomonas oryzihabitans</name>
    <dbReference type="NCBI Taxonomy" id="47885"/>
    <lineage>
        <taxon>Bacteria</taxon>
        <taxon>Pseudomonadati</taxon>
        <taxon>Pseudomonadota</taxon>
        <taxon>Gammaproteobacteria</taxon>
        <taxon>Pseudomonadales</taxon>
        <taxon>Pseudomonadaceae</taxon>
        <taxon>Pseudomonas</taxon>
    </lineage>
</organism>
<dbReference type="OrthoDB" id="5829996at2"/>
<protein>
    <submittedName>
        <fullName evidence="1">Glycosyl transferase</fullName>
    </submittedName>
</protein>
<accession>A0A178LKV8</accession>
<dbReference type="AlphaFoldDB" id="A0A178LKV8"/>
<dbReference type="Proteomes" id="UP000078356">
    <property type="component" value="Unassembled WGS sequence"/>
</dbReference>
<name>A0A178LKV8_9PSED</name>
<dbReference type="RefSeq" id="WP_064307357.1">
    <property type="nucleotide sequence ID" value="NZ_LWCR01000007.1"/>
</dbReference>
<proteinExistence type="predicted"/>
<reference evidence="1 2" key="1">
    <citation type="submission" date="2016-04" db="EMBL/GenBank/DDBJ databases">
        <title>Draft Genome Sequences of Staphylococcus capitis Strain H36, S. capitis Strain H65, S. cohnii Strain H62, S. hominis Strain H69, Mycobacterium iranicum Strain H39, Plantibacter sp. Strain H53, Pseudomonas oryzihabitans Strain H72, and Microbacterium sp. Strain H83, isolated from residential settings.</title>
        <authorList>
            <person name="Lymperopoulou D."/>
            <person name="Adams R.I."/>
            <person name="Lindow S."/>
            <person name="Coil D.A."/>
            <person name="Jospin G."/>
            <person name="Eisen J.A."/>
        </authorList>
    </citation>
    <scope>NUCLEOTIDE SEQUENCE [LARGE SCALE GENOMIC DNA]</scope>
    <source>
        <strain evidence="1 2">H72</strain>
    </source>
</reference>
<evidence type="ECO:0000313" key="1">
    <source>
        <dbReference type="EMBL" id="OAN30962.1"/>
    </source>
</evidence>
<dbReference type="EMBL" id="LWCR01000007">
    <property type="protein sequence ID" value="OAN30962.1"/>
    <property type="molecule type" value="Genomic_DNA"/>
</dbReference>
<gene>
    <name evidence="1" type="ORF">A4V15_14700</name>
</gene>
<dbReference type="GO" id="GO:0016740">
    <property type="term" value="F:transferase activity"/>
    <property type="evidence" value="ECO:0007669"/>
    <property type="project" value="UniProtKB-KW"/>
</dbReference>